<keyword evidence="1" id="KW-0812">Transmembrane</keyword>
<dbReference type="RefSeq" id="WP_169492017.1">
    <property type="nucleotide sequence ID" value="NZ_JABBGM010000001.1"/>
</dbReference>
<keyword evidence="1" id="KW-1133">Transmembrane helix</keyword>
<dbReference type="PANTHER" id="PTHR36927:SF1">
    <property type="entry name" value="MDO-LIKE PROTEIN"/>
    <property type="match status" value="1"/>
</dbReference>
<sequence length="400" mass="43632">MTGSQLSDQQGRAGARASGASGRMHHVDAARALFLLLGIPFHVGMIAVFNRAPAVPGFKQAGAIVFSLTFIHAFRMFAFFMLSGYFAAMVREKRGKRPWLEDRLTRLGFPLVGSLFTLGVLQHFFHQELLGETPGGIHGLPLAFDHLWFLCVLLAFVGTFYLVPVDRLPAAGSRWGKAIGDALCLSGKGWLSFLVLLALWSLGQGALEDVLPRQRAFEIDLLWQYLMHAPAFAIGVLAFRLRVGERLFDLPGSRLPLLAAALFPLYLMLAPLMRPVLGLSRGLSAEWNFIGNLIELPTALVLSLVALRLLARVADRPSRTVSFLVDGAMAIYLFHMIFVIATVAWLPHLPLIPEIQWLAGSALVLLLSLAAFLAVRGNALLALIYCGKPIAPREPAAAPA</sequence>
<feature type="transmembrane region" description="Helical" evidence="1">
    <location>
        <begin position="183"/>
        <end position="202"/>
    </location>
</feature>
<feature type="transmembrane region" description="Helical" evidence="1">
    <location>
        <begin position="146"/>
        <end position="163"/>
    </location>
</feature>
<evidence type="ECO:0000256" key="1">
    <source>
        <dbReference type="SAM" id="Phobius"/>
    </source>
</evidence>
<protein>
    <submittedName>
        <fullName evidence="3">Acyltransferase family protein</fullName>
    </submittedName>
</protein>
<feature type="domain" description="Acyltransferase 3" evidence="2">
    <location>
        <begin position="27"/>
        <end position="371"/>
    </location>
</feature>
<keyword evidence="3" id="KW-0012">Acyltransferase</keyword>
<feature type="transmembrane region" description="Helical" evidence="1">
    <location>
        <begin position="61"/>
        <end position="86"/>
    </location>
</feature>
<reference evidence="3 4" key="1">
    <citation type="submission" date="2020-04" db="EMBL/GenBank/DDBJ databases">
        <title>Novosphingobium sp. TW-4 isolated from soil.</title>
        <authorList>
            <person name="Dahal R.H."/>
            <person name="Chaudhary D.K."/>
        </authorList>
    </citation>
    <scope>NUCLEOTIDE SEQUENCE [LARGE SCALE GENOMIC DNA]</scope>
    <source>
        <strain evidence="3 4">TW-4</strain>
    </source>
</reference>
<accession>A0A7Y0BLS8</accession>
<dbReference type="EMBL" id="JABBGM010000001">
    <property type="protein sequence ID" value="NML92816.1"/>
    <property type="molecule type" value="Genomic_DNA"/>
</dbReference>
<feature type="transmembrane region" description="Helical" evidence="1">
    <location>
        <begin position="323"/>
        <end position="345"/>
    </location>
</feature>
<evidence type="ECO:0000313" key="4">
    <source>
        <dbReference type="Proteomes" id="UP000583556"/>
    </source>
</evidence>
<keyword evidence="1" id="KW-0472">Membrane</keyword>
<dbReference type="AlphaFoldDB" id="A0A7Y0BLS8"/>
<dbReference type="InterPro" id="IPR002656">
    <property type="entry name" value="Acyl_transf_3_dom"/>
</dbReference>
<dbReference type="InterPro" id="IPR050623">
    <property type="entry name" value="Glucan_succinyl_AcylTrfase"/>
</dbReference>
<feature type="transmembrane region" description="Helical" evidence="1">
    <location>
        <begin position="289"/>
        <end position="311"/>
    </location>
</feature>
<evidence type="ECO:0000313" key="3">
    <source>
        <dbReference type="EMBL" id="NML92816.1"/>
    </source>
</evidence>
<dbReference type="Pfam" id="PF01757">
    <property type="entry name" value="Acyl_transf_3"/>
    <property type="match status" value="1"/>
</dbReference>
<feature type="transmembrane region" description="Helical" evidence="1">
    <location>
        <begin position="255"/>
        <end position="277"/>
    </location>
</feature>
<organism evidence="3 4">
    <name type="scientific">Novosphingobium olei</name>
    <dbReference type="NCBI Taxonomy" id="2728851"/>
    <lineage>
        <taxon>Bacteria</taxon>
        <taxon>Pseudomonadati</taxon>
        <taxon>Pseudomonadota</taxon>
        <taxon>Alphaproteobacteria</taxon>
        <taxon>Sphingomonadales</taxon>
        <taxon>Sphingomonadaceae</taxon>
        <taxon>Novosphingobium</taxon>
    </lineage>
</organism>
<proteinExistence type="predicted"/>
<feature type="transmembrane region" description="Helical" evidence="1">
    <location>
        <begin position="32"/>
        <end position="49"/>
    </location>
</feature>
<dbReference type="GO" id="GO:0016747">
    <property type="term" value="F:acyltransferase activity, transferring groups other than amino-acyl groups"/>
    <property type="evidence" value="ECO:0007669"/>
    <property type="project" value="InterPro"/>
</dbReference>
<dbReference type="Proteomes" id="UP000583556">
    <property type="component" value="Unassembled WGS sequence"/>
</dbReference>
<feature type="transmembrane region" description="Helical" evidence="1">
    <location>
        <begin position="107"/>
        <end position="126"/>
    </location>
</feature>
<feature type="transmembrane region" description="Helical" evidence="1">
    <location>
        <begin position="357"/>
        <end position="375"/>
    </location>
</feature>
<feature type="transmembrane region" description="Helical" evidence="1">
    <location>
        <begin position="222"/>
        <end position="243"/>
    </location>
</feature>
<dbReference type="PANTHER" id="PTHR36927">
    <property type="entry name" value="BLR4337 PROTEIN"/>
    <property type="match status" value="1"/>
</dbReference>
<evidence type="ECO:0000259" key="2">
    <source>
        <dbReference type="Pfam" id="PF01757"/>
    </source>
</evidence>
<keyword evidence="4" id="KW-1185">Reference proteome</keyword>
<comment type="caution">
    <text evidence="3">The sequence shown here is derived from an EMBL/GenBank/DDBJ whole genome shotgun (WGS) entry which is preliminary data.</text>
</comment>
<gene>
    <name evidence="3" type="ORF">HHL27_03895</name>
</gene>
<keyword evidence="3" id="KW-0808">Transferase</keyword>
<name>A0A7Y0BLS8_9SPHN</name>